<dbReference type="PANTHER" id="PTHR37466">
    <property type="entry name" value="SLR1628 PROTEIN"/>
    <property type="match status" value="1"/>
</dbReference>
<dbReference type="Proteomes" id="UP000744438">
    <property type="component" value="Unassembled WGS sequence"/>
</dbReference>
<protein>
    <submittedName>
        <fullName evidence="1">DUF2237 domain-containing protein</fullName>
    </submittedName>
</protein>
<reference evidence="1" key="1">
    <citation type="submission" date="2020-10" db="EMBL/GenBank/DDBJ databases">
        <title>Microbiome of the Black Sea water column analyzed by genome centric metagenomics.</title>
        <authorList>
            <person name="Cabello-Yeves P.J."/>
            <person name="Callieri C."/>
            <person name="Picazo A."/>
            <person name="Mehrshad M."/>
            <person name="Haro-Moreno J.M."/>
            <person name="Roda-Garcia J."/>
            <person name="Dzembekova N."/>
            <person name="Slabakova V."/>
            <person name="Slabakova N."/>
            <person name="Moncheva S."/>
            <person name="Rodriguez-Valera F."/>
        </authorList>
    </citation>
    <scope>NUCLEOTIDE SEQUENCE</scope>
    <source>
        <strain evidence="1">BS307-5m-G49</strain>
    </source>
</reference>
<gene>
    <name evidence="1" type="ORF">ISQ63_00905</name>
</gene>
<dbReference type="AlphaFoldDB" id="A0A937I1W3"/>
<proteinExistence type="predicted"/>
<name>A0A937I1W3_9GAMM</name>
<accession>A0A937I1W3</accession>
<sequence>MEKQFNVFEEEIEECCSNPITGFFRDGFCHTDNLDQGLHVVCAYITDDFLQFSKSRGNDLSTPRDEFNFPGLKEGDHWCVCAERWKEAYENNKAPKIYLRRTNRKSLKIIDLEILKKYAIDLD</sequence>
<dbReference type="Pfam" id="PF09996">
    <property type="entry name" value="DUF2237"/>
    <property type="match status" value="1"/>
</dbReference>
<dbReference type="EMBL" id="JADHQC010000002">
    <property type="protein sequence ID" value="MBL6811422.1"/>
    <property type="molecule type" value="Genomic_DNA"/>
</dbReference>
<dbReference type="PANTHER" id="PTHR37466:SF1">
    <property type="entry name" value="SLR1628 PROTEIN"/>
    <property type="match status" value="1"/>
</dbReference>
<comment type="caution">
    <text evidence="1">The sequence shown here is derived from an EMBL/GenBank/DDBJ whole genome shotgun (WGS) entry which is preliminary data.</text>
</comment>
<organism evidence="1 2">
    <name type="scientific">SAR86 cluster bacterium</name>
    <dbReference type="NCBI Taxonomy" id="2030880"/>
    <lineage>
        <taxon>Bacteria</taxon>
        <taxon>Pseudomonadati</taxon>
        <taxon>Pseudomonadota</taxon>
        <taxon>Gammaproteobacteria</taxon>
        <taxon>SAR86 cluster</taxon>
    </lineage>
</organism>
<evidence type="ECO:0000313" key="2">
    <source>
        <dbReference type="Proteomes" id="UP000744438"/>
    </source>
</evidence>
<dbReference type="InterPro" id="IPR018714">
    <property type="entry name" value="DUF2237"/>
</dbReference>
<evidence type="ECO:0000313" key="1">
    <source>
        <dbReference type="EMBL" id="MBL6811422.1"/>
    </source>
</evidence>
<dbReference type="Gene3D" id="3.30.56.110">
    <property type="entry name" value="Protein of unknown function DUF2237"/>
    <property type="match status" value="1"/>
</dbReference>